<evidence type="ECO:0000313" key="2">
    <source>
        <dbReference type="EMBL" id="KAL2801645.1"/>
    </source>
</evidence>
<feature type="transmembrane region" description="Helical" evidence="1">
    <location>
        <begin position="132"/>
        <end position="153"/>
    </location>
</feature>
<comment type="caution">
    <text evidence="2">The sequence shown here is derived from an EMBL/GenBank/DDBJ whole genome shotgun (WGS) entry which is preliminary data.</text>
</comment>
<dbReference type="Proteomes" id="UP001610334">
    <property type="component" value="Unassembled WGS sequence"/>
</dbReference>
<keyword evidence="1" id="KW-0472">Membrane</keyword>
<protein>
    <submittedName>
        <fullName evidence="2">Uncharacterized protein</fullName>
    </submittedName>
</protein>
<keyword evidence="3" id="KW-1185">Reference proteome</keyword>
<accession>A0ABR4GT60</accession>
<gene>
    <name evidence="2" type="ORF">BJX63DRAFT_438618</name>
</gene>
<reference evidence="2 3" key="1">
    <citation type="submission" date="2024-07" db="EMBL/GenBank/DDBJ databases">
        <title>Section-level genome sequencing and comparative genomics of Aspergillus sections Usti and Cavernicolus.</title>
        <authorList>
            <consortium name="Lawrence Berkeley National Laboratory"/>
            <person name="Nybo J.L."/>
            <person name="Vesth T.C."/>
            <person name="Theobald S."/>
            <person name="Frisvad J.C."/>
            <person name="Larsen T.O."/>
            <person name="Kjaerboelling I."/>
            <person name="Rothschild-Mancinelli K."/>
            <person name="Lyhne E.K."/>
            <person name="Kogle M.E."/>
            <person name="Barry K."/>
            <person name="Clum A."/>
            <person name="Na H."/>
            <person name="Ledsgaard L."/>
            <person name="Lin J."/>
            <person name="Lipzen A."/>
            <person name="Kuo A."/>
            <person name="Riley R."/>
            <person name="Mondo S."/>
            <person name="Labutti K."/>
            <person name="Haridas S."/>
            <person name="Pangalinan J."/>
            <person name="Salamov A.A."/>
            <person name="Simmons B.A."/>
            <person name="Magnuson J.K."/>
            <person name="Chen J."/>
            <person name="Drula E."/>
            <person name="Henrissat B."/>
            <person name="Wiebenga A."/>
            <person name="Lubbers R.J."/>
            <person name="Gomes A.C."/>
            <person name="Makela M.R."/>
            <person name="Stajich J."/>
            <person name="Grigoriev I.V."/>
            <person name="Mortensen U.H."/>
            <person name="De Vries R.P."/>
            <person name="Baker S.E."/>
            <person name="Andersen M.R."/>
        </authorList>
    </citation>
    <scope>NUCLEOTIDE SEQUENCE [LARGE SCALE GENOMIC DNA]</scope>
    <source>
        <strain evidence="2 3">CBS 588.65</strain>
    </source>
</reference>
<keyword evidence="1" id="KW-1133">Transmembrane helix</keyword>
<evidence type="ECO:0000256" key="1">
    <source>
        <dbReference type="SAM" id="Phobius"/>
    </source>
</evidence>
<dbReference type="EMBL" id="JBFXLT010000279">
    <property type="protein sequence ID" value="KAL2801645.1"/>
    <property type="molecule type" value="Genomic_DNA"/>
</dbReference>
<evidence type="ECO:0000313" key="3">
    <source>
        <dbReference type="Proteomes" id="UP001610334"/>
    </source>
</evidence>
<sequence length="155" mass="15952">MSNPRPASIPVPTTPRRTRAGVAFARACHRCSYNGQVCSLVRGGVPACDRCVGLSRGVPGCNPPLQAAEGAAIALQRALAGGLLPSDKVKELRRAYRAAARAAHAAVAAAPSSPAPATVPAGSSVGSRSVRVFVGGFVCGFCVAVMVFFFFLYSY</sequence>
<keyword evidence="1" id="KW-0812">Transmembrane</keyword>
<organism evidence="2 3">
    <name type="scientific">Aspergillus granulosus</name>
    <dbReference type="NCBI Taxonomy" id="176169"/>
    <lineage>
        <taxon>Eukaryota</taxon>
        <taxon>Fungi</taxon>
        <taxon>Dikarya</taxon>
        <taxon>Ascomycota</taxon>
        <taxon>Pezizomycotina</taxon>
        <taxon>Eurotiomycetes</taxon>
        <taxon>Eurotiomycetidae</taxon>
        <taxon>Eurotiales</taxon>
        <taxon>Aspergillaceae</taxon>
        <taxon>Aspergillus</taxon>
        <taxon>Aspergillus subgen. Nidulantes</taxon>
    </lineage>
</organism>
<proteinExistence type="predicted"/>
<name>A0ABR4GT60_9EURO</name>